<dbReference type="EMBL" id="AWVF01000185">
    <property type="protein sequence ID" value="ERJ96131.1"/>
    <property type="molecule type" value="Genomic_DNA"/>
</dbReference>
<dbReference type="Proteomes" id="UP000016662">
    <property type="component" value="Unassembled WGS sequence"/>
</dbReference>
<protein>
    <submittedName>
        <fullName evidence="1">Uncharacterized protein</fullName>
    </submittedName>
</protein>
<evidence type="ECO:0000313" key="1">
    <source>
        <dbReference type="EMBL" id="ERJ96131.1"/>
    </source>
</evidence>
<accession>U2KC94</accession>
<proteinExistence type="predicted"/>
<keyword evidence="2" id="KW-1185">Reference proteome</keyword>
<reference evidence="1 2" key="1">
    <citation type="submission" date="2013-07" db="EMBL/GenBank/DDBJ databases">
        <authorList>
            <person name="Weinstock G."/>
            <person name="Sodergren E."/>
            <person name="Wylie T."/>
            <person name="Fulton L."/>
            <person name="Fulton R."/>
            <person name="Fronick C."/>
            <person name="O'Laughlin M."/>
            <person name="Godfrey J."/>
            <person name="Miner T."/>
            <person name="Herter B."/>
            <person name="Appelbaum E."/>
            <person name="Cordes M."/>
            <person name="Lek S."/>
            <person name="Wollam A."/>
            <person name="Pepin K.H."/>
            <person name="Palsikar V.B."/>
            <person name="Mitreva M."/>
            <person name="Wilson R.K."/>
        </authorList>
    </citation>
    <scope>NUCLEOTIDE SEQUENCE [LARGE SCALE GENOMIC DNA]</scope>
    <source>
        <strain evidence="1 2">ATCC 27760</strain>
    </source>
</reference>
<dbReference type="STRING" id="411473.RUMCAL_01513"/>
<organism evidence="1 2">
    <name type="scientific">Ruminococcus callidus ATCC 27760</name>
    <dbReference type="NCBI Taxonomy" id="411473"/>
    <lineage>
        <taxon>Bacteria</taxon>
        <taxon>Bacillati</taxon>
        <taxon>Bacillota</taxon>
        <taxon>Clostridia</taxon>
        <taxon>Eubacteriales</taxon>
        <taxon>Oscillospiraceae</taxon>
        <taxon>Ruminococcus</taxon>
    </lineage>
</organism>
<evidence type="ECO:0000313" key="2">
    <source>
        <dbReference type="Proteomes" id="UP000016662"/>
    </source>
</evidence>
<dbReference type="AlphaFoldDB" id="U2KC94"/>
<gene>
    <name evidence="1" type="ORF">RUMCAL_01513</name>
</gene>
<comment type="caution">
    <text evidence="1">The sequence shown here is derived from an EMBL/GenBank/DDBJ whole genome shotgun (WGS) entry which is preliminary data.</text>
</comment>
<dbReference type="HOGENOM" id="CLU_2540544_0_0_9"/>
<name>U2KC94_9FIRM</name>
<sequence length="83" mass="9694">MTWVCVGKDHIVHQTRKHTYNEKSDNNTQPETQKRLRLVNIINTVQLLLSFTHCGTPFNRFETYATIINDKAAFCKCFLQGQH</sequence>